<evidence type="ECO:0000259" key="15">
    <source>
        <dbReference type="Pfam" id="PF23598"/>
    </source>
</evidence>
<evidence type="ECO:0000256" key="3">
    <source>
        <dbReference type="ARBA" id="ARBA00022475"/>
    </source>
</evidence>
<proteinExistence type="inferred from homology"/>
<dbReference type="OrthoDB" id="1740823at2759"/>
<feature type="chain" id="PRO_5033238304" evidence="13">
    <location>
        <begin position="31"/>
        <end position="661"/>
    </location>
</feature>
<keyword evidence="11" id="KW-0325">Glycoprotein</keyword>
<keyword evidence="8 12" id="KW-1133">Transmembrane helix</keyword>
<evidence type="ECO:0000256" key="9">
    <source>
        <dbReference type="ARBA" id="ARBA00023136"/>
    </source>
</evidence>
<dbReference type="Proteomes" id="UP000008810">
    <property type="component" value="Chromosome 3"/>
</dbReference>
<comment type="similarity">
    <text evidence="2">Belongs to the RLP family.</text>
</comment>
<reference evidence="16 17" key="1">
    <citation type="journal article" date="2010" name="Nature">
        <title>Genome sequencing and analysis of the model grass Brachypodium distachyon.</title>
        <authorList>
            <consortium name="International Brachypodium Initiative"/>
        </authorList>
    </citation>
    <scope>NUCLEOTIDE SEQUENCE [LARGE SCALE GENOMIC DNA]</scope>
    <source>
        <strain evidence="16 17">Bd21</strain>
    </source>
</reference>
<dbReference type="Pfam" id="PF08263">
    <property type="entry name" value="LRRNT_2"/>
    <property type="match status" value="1"/>
</dbReference>
<evidence type="ECO:0000313" key="17">
    <source>
        <dbReference type="EnsemblPlants" id="KQJ93400"/>
    </source>
</evidence>
<evidence type="ECO:0000256" key="5">
    <source>
        <dbReference type="ARBA" id="ARBA00022692"/>
    </source>
</evidence>
<reference evidence="17" key="3">
    <citation type="submission" date="2018-08" db="UniProtKB">
        <authorList>
            <consortium name="EnsemblPlants"/>
        </authorList>
    </citation>
    <scope>IDENTIFICATION</scope>
    <source>
        <strain evidence="17">cv. Bd21</strain>
    </source>
</reference>
<dbReference type="EMBL" id="CM000882">
    <property type="protein sequence ID" value="KQJ93400.2"/>
    <property type="molecule type" value="Genomic_DNA"/>
</dbReference>
<dbReference type="Pfam" id="PF00560">
    <property type="entry name" value="LRR_1"/>
    <property type="match status" value="5"/>
</dbReference>
<feature type="domain" description="Disease resistance R13L4/SHOC-2-like LRR" evidence="15">
    <location>
        <begin position="301"/>
        <end position="457"/>
    </location>
</feature>
<keyword evidence="9 12" id="KW-0472">Membrane</keyword>
<dbReference type="PANTHER" id="PTHR48052">
    <property type="entry name" value="UNNAMED PRODUCT"/>
    <property type="match status" value="1"/>
</dbReference>
<dbReference type="SUPFAM" id="SSF52058">
    <property type="entry name" value="L domain-like"/>
    <property type="match status" value="2"/>
</dbReference>
<dbReference type="AlphaFoldDB" id="A0A0Q3J547"/>
<dbReference type="SMART" id="SM00369">
    <property type="entry name" value="LRR_TYP"/>
    <property type="match status" value="4"/>
</dbReference>
<keyword evidence="18" id="KW-1185">Reference proteome</keyword>
<keyword evidence="4" id="KW-0433">Leucine-rich repeat</keyword>
<dbReference type="InterPro" id="IPR001611">
    <property type="entry name" value="Leu-rich_rpt"/>
</dbReference>
<dbReference type="Pfam" id="PF23598">
    <property type="entry name" value="LRR_14"/>
    <property type="match status" value="1"/>
</dbReference>
<dbReference type="InterPro" id="IPR013210">
    <property type="entry name" value="LRR_N_plant-typ"/>
</dbReference>
<keyword evidence="10" id="KW-0675">Receptor</keyword>
<dbReference type="ExpressionAtlas" id="A0A0Q3J547">
    <property type="expression patterns" value="baseline"/>
</dbReference>
<dbReference type="Gramene" id="KQJ93400">
    <property type="protein sequence ID" value="KQJ93400"/>
    <property type="gene ID" value="BRADI_3g04300v3"/>
</dbReference>
<evidence type="ECO:0000313" key="16">
    <source>
        <dbReference type="EMBL" id="KQJ93400.2"/>
    </source>
</evidence>
<feature type="domain" description="Leucine-rich repeat-containing N-terminal plant-type" evidence="14">
    <location>
        <begin position="33"/>
        <end position="71"/>
    </location>
</feature>
<keyword evidence="6 13" id="KW-0732">Signal</keyword>
<keyword evidence="5 12" id="KW-0812">Transmembrane</keyword>
<evidence type="ECO:0000256" key="2">
    <source>
        <dbReference type="ARBA" id="ARBA00009592"/>
    </source>
</evidence>
<protein>
    <submittedName>
        <fullName evidence="16 17">Uncharacterized protein</fullName>
    </submittedName>
</protein>
<evidence type="ECO:0000256" key="11">
    <source>
        <dbReference type="ARBA" id="ARBA00023180"/>
    </source>
</evidence>
<evidence type="ECO:0000313" key="18">
    <source>
        <dbReference type="Proteomes" id="UP000008810"/>
    </source>
</evidence>
<evidence type="ECO:0000259" key="14">
    <source>
        <dbReference type="Pfam" id="PF08263"/>
    </source>
</evidence>
<name>A0A0Q3J547_BRADI</name>
<dbReference type="GO" id="GO:0005886">
    <property type="term" value="C:plasma membrane"/>
    <property type="evidence" value="ECO:0007669"/>
    <property type="project" value="UniProtKB-SubCell"/>
</dbReference>
<evidence type="ECO:0000256" key="6">
    <source>
        <dbReference type="ARBA" id="ARBA00022729"/>
    </source>
</evidence>
<evidence type="ECO:0000256" key="13">
    <source>
        <dbReference type="SAM" id="SignalP"/>
    </source>
</evidence>
<dbReference type="GO" id="GO:0004672">
    <property type="term" value="F:protein kinase activity"/>
    <property type="evidence" value="ECO:0000318"/>
    <property type="project" value="GO_Central"/>
</dbReference>
<dbReference type="InterPro" id="IPR055414">
    <property type="entry name" value="LRR_R13L4/SHOC2-like"/>
</dbReference>
<dbReference type="FunFam" id="3.80.10.10:FF:000213">
    <property type="entry name" value="Tyrosine-sulfated glycopeptide receptor 1"/>
    <property type="match status" value="1"/>
</dbReference>
<dbReference type="InterPro" id="IPR032675">
    <property type="entry name" value="LRR_dom_sf"/>
</dbReference>
<dbReference type="FunFam" id="3.80.10.10:FF:000530">
    <property type="entry name" value="Receptor-like protein 2"/>
    <property type="match status" value="1"/>
</dbReference>
<keyword evidence="3" id="KW-1003">Cell membrane</keyword>
<accession>A0A0Q3J547</accession>
<evidence type="ECO:0000256" key="1">
    <source>
        <dbReference type="ARBA" id="ARBA00004251"/>
    </source>
</evidence>
<comment type="subcellular location">
    <subcellularLocation>
        <location evidence="1">Cell membrane</location>
        <topology evidence="1">Single-pass type I membrane protein</topology>
    </subcellularLocation>
</comment>
<keyword evidence="7" id="KW-0677">Repeat</keyword>
<dbReference type="Gene3D" id="3.80.10.10">
    <property type="entry name" value="Ribonuclease Inhibitor"/>
    <property type="match status" value="4"/>
</dbReference>
<dbReference type="FunFam" id="3.80.10.10:FF:000403">
    <property type="entry name" value="Receptor-like protein 2"/>
    <property type="match status" value="1"/>
</dbReference>
<evidence type="ECO:0000256" key="7">
    <source>
        <dbReference type="ARBA" id="ARBA00022737"/>
    </source>
</evidence>
<dbReference type="PANTHER" id="PTHR48052:SF86">
    <property type="entry name" value="LEUCINE-RICH REPEAT-CONTAINING N-TERMINAL PLANT-TYPE DOMAIN-CONTAINING PROTEIN"/>
    <property type="match status" value="1"/>
</dbReference>
<feature type="transmembrane region" description="Helical" evidence="12">
    <location>
        <begin position="631"/>
        <end position="651"/>
    </location>
</feature>
<evidence type="ECO:0000256" key="10">
    <source>
        <dbReference type="ARBA" id="ARBA00023170"/>
    </source>
</evidence>
<evidence type="ECO:0000256" key="4">
    <source>
        <dbReference type="ARBA" id="ARBA00022614"/>
    </source>
</evidence>
<evidence type="ECO:0000256" key="8">
    <source>
        <dbReference type="ARBA" id="ARBA00022989"/>
    </source>
</evidence>
<organism evidence="16">
    <name type="scientific">Brachypodium distachyon</name>
    <name type="common">Purple false brome</name>
    <name type="synonym">Trachynia distachya</name>
    <dbReference type="NCBI Taxonomy" id="15368"/>
    <lineage>
        <taxon>Eukaryota</taxon>
        <taxon>Viridiplantae</taxon>
        <taxon>Streptophyta</taxon>
        <taxon>Embryophyta</taxon>
        <taxon>Tracheophyta</taxon>
        <taxon>Spermatophyta</taxon>
        <taxon>Magnoliopsida</taxon>
        <taxon>Liliopsida</taxon>
        <taxon>Poales</taxon>
        <taxon>Poaceae</taxon>
        <taxon>BOP clade</taxon>
        <taxon>Pooideae</taxon>
        <taxon>Stipodae</taxon>
        <taxon>Brachypodieae</taxon>
        <taxon>Brachypodium</taxon>
    </lineage>
</organism>
<dbReference type="EnsemblPlants" id="KQJ93400">
    <property type="protein sequence ID" value="KQJ93400"/>
    <property type="gene ID" value="BRADI_3g04300v3"/>
</dbReference>
<dbReference type="InterPro" id="IPR003591">
    <property type="entry name" value="Leu-rich_rpt_typical-subtyp"/>
</dbReference>
<gene>
    <name evidence="16" type="ORF">BRADI_3g04300v3</name>
</gene>
<feature type="signal peptide" evidence="13">
    <location>
        <begin position="1"/>
        <end position="30"/>
    </location>
</feature>
<evidence type="ECO:0000256" key="12">
    <source>
        <dbReference type="SAM" id="Phobius"/>
    </source>
</evidence>
<dbReference type="STRING" id="15368.A0A0Q3J547"/>
<reference evidence="16" key="2">
    <citation type="submission" date="2017-06" db="EMBL/GenBank/DDBJ databases">
        <title>WGS assembly of Brachypodium distachyon.</title>
        <authorList>
            <consortium name="The International Brachypodium Initiative"/>
            <person name="Lucas S."/>
            <person name="Harmon-Smith M."/>
            <person name="Lail K."/>
            <person name="Tice H."/>
            <person name="Grimwood J."/>
            <person name="Bruce D."/>
            <person name="Barry K."/>
            <person name="Shu S."/>
            <person name="Lindquist E."/>
            <person name="Wang M."/>
            <person name="Pitluck S."/>
            <person name="Vogel J.P."/>
            <person name="Garvin D.F."/>
            <person name="Mockler T.C."/>
            <person name="Schmutz J."/>
            <person name="Rokhsar D."/>
            <person name="Bevan M.W."/>
        </authorList>
    </citation>
    <scope>NUCLEOTIDE SEQUENCE</scope>
    <source>
        <strain evidence="16">Bd21</strain>
    </source>
</reference>
<dbReference type="InParanoid" id="A0A0Q3J547"/>
<sequence>MQPLDCSYWKYWNFLLALVLLVSLASLTSSCMEQEKASLLHLLAGLSRDGGLAASWESHKDCCRWEGITCSPNRMVTDVSLASQGLEGSISPHLGNLTGQLRLNLSCNWLSGVLPLELVLSSSIIVLDISFNCLTGGLSELPSSTPARPLQVMKSLVAINASTNSFTGQIPTIPCASSPYFTVLELSFNQFSGNIPPGLSNCSELKILSTGYNNLNGTLPDELFNITSLEHRSLPNNWIKGALNGINKLTNLVTLDLGMNELSSNIPDSIGELKRLVELHLGHNNMSGDLPTALSNCTENLDLLYNNFTGTIPESIYSSSKMTALRLSQNHFHGKLSEKIGNLKSLSFLSLRNISLTNMTRTLQILGSSRSLTTLLIGFNFMDDTMPEDDRIDGFQNLQILAINDCSLSGKIPHWLSKFRNLRMLFLQNNQLTGPIPDWISSLNALFYLDITNNSIKGEIPISLMDVPMLKSDNTAPKVFELPVYDKSPFMQYLRLGSFPKVLYLGLNNLSGVIPKEIGQLQALVALNLSFNRLSGEIPQQLCTLTNMQMLDLSGNHLTGTIPSALNNLHFLSKFNISNNDLEGPIPTVGQLSTFPYSSFDGNPKLCGPVLVNQCGLAEADPVSIVSTKQYGTEVIFAIAFGVFFGVGVLYDQMVLARYFG</sequence>